<dbReference type="EMBL" id="JAPFFF010000010">
    <property type="protein sequence ID" value="KAK8880412.1"/>
    <property type="molecule type" value="Genomic_DNA"/>
</dbReference>
<gene>
    <name evidence="2" type="ORF">M9Y10_003084</name>
</gene>
<evidence type="ECO:0000313" key="2">
    <source>
        <dbReference type="EMBL" id="KAK8880412.1"/>
    </source>
</evidence>
<organism evidence="2 3">
    <name type="scientific">Tritrichomonas musculus</name>
    <dbReference type="NCBI Taxonomy" id="1915356"/>
    <lineage>
        <taxon>Eukaryota</taxon>
        <taxon>Metamonada</taxon>
        <taxon>Parabasalia</taxon>
        <taxon>Tritrichomonadida</taxon>
        <taxon>Tritrichomonadidae</taxon>
        <taxon>Tritrichomonas</taxon>
    </lineage>
</organism>
<feature type="region of interest" description="Disordered" evidence="1">
    <location>
        <begin position="657"/>
        <end position="734"/>
    </location>
</feature>
<evidence type="ECO:0008006" key="4">
    <source>
        <dbReference type="Google" id="ProtNLM"/>
    </source>
</evidence>
<name>A0ABR2JQA5_9EUKA</name>
<reference evidence="2 3" key="1">
    <citation type="submission" date="2024-04" db="EMBL/GenBank/DDBJ databases">
        <title>Tritrichomonas musculus Genome.</title>
        <authorList>
            <person name="Alves-Ferreira E."/>
            <person name="Grigg M."/>
            <person name="Lorenzi H."/>
            <person name="Galac M."/>
        </authorList>
    </citation>
    <scope>NUCLEOTIDE SEQUENCE [LARGE SCALE GENOMIC DNA]</scope>
    <source>
        <strain evidence="2 3">EAF2021</strain>
    </source>
</reference>
<proteinExistence type="predicted"/>
<protein>
    <recommendedName>
        <fullName evidence="4">PPPDE domain-containing protein</fullName>
    </recommendedName>
</protein>
<keyword evidence="3" id="KW-1185">Reference proteome</keyword>
<feature type="compositionally biased region" description="Pro residues" evidence="1">
    <location>
        <begin position="687"/>
        <end position="717"/>
    </location>
</feature>
<sequence length="922" mass="104281">MVFLIIQSNLTLSEFIEADVTDLFIQPVDVNSKIFTLTIDPQSPIFLPISTIFNTRINSDGKIKYDEGRSFSTNILVDISCFSGKTKDDTRLSTFYQINSPEKKAYAYIFRHDDIKIELSNAFLQYPFKSFVTSHTDIAIQSTHLEGITELNDLNLLCSDSNCQMDAFLVTGGTGRLLNKNSAEIKAEYFEVQKQGNKIIYQPMKANVTEYNEILYLDSTEEIELKHFENEEKDKTNYKLLYDIFVNTLTIGDNINITFDCNLYLKNDLNVPQNSNIVDSKEGGIKVISSSDSITLDKISSSYSKQFNKIYFYYVNLFDKSLIINGLGSQTDKLNTLCIMFLDKSSNIVDLFLEKIEACKGVHIEFYIENVYVEENTIKVDKDTLSINPSFSSKDIIIFSTYTDENSEMFYFTTNRRKARIYNLQFSKLYLEGNFVLPNIEVSKTLYIKGCIYYSDNSVINTHDLIIDITDTALTTPKFNVDNAIFTSRIDDFSLISNIHSPKIVISGIDSNQNITIKENLIKLNKNNEYYTLDTTNHDKVILYIPHSEVSSTLLNEQGNNVELNVEDTKQKNRAIDFNIITNNDGDSSKESILRFKISDSISQEKPEFIGTFGYAFDSALNGRVVYKEGESGQEKDEAPDYLPINMVEIEPFDVETTPIPIPSSSEEEESVSSTSIITPAQTSTPTPAPTKIPTPVQTPVPTPAKTPAPTLTPTPEPTKKSGGNGSSSSDDEKYDLKTSSVLLGDFEIQTVYIGESSIVNFRPGYLFMRSARKLIGHLVPPPNFIHSAVWVGPENANDTSLGAVFVYGKYFARDNDSTFLHKDGARSYIMSLAEFKENFDVANIVKLHPKRKMNQFEFMEEVKNSGIWTAKDYNWPTNNCQHFVSSCINILRAVREFPSKNDWLDIPQSIIDTLKKNELEA</sequence>
<evidence type="ECO:0000313" key="3">
    <source>
        <dbReference type="Proteomes" id="UP001470230"/>
    </source>
</evidence>
<feature type="compositionally biased region" description="Low complexity" evidence="1">
    <location>
        <begin position="672"/>
        <end position="686"/>
    </location>
</feature>
<dbReference type="Proteomes" id="UP001470230">
    <property type="component" value="Unassembled WGS sequence"/>
</dbReference>
<comment type="caution">
    <text evidence="2">The sequence shown here is derived from an EMBL/GenBank/DDBJ whole genome shotgun (WGS) entry which is preliminary data.</text>
</comment>
<accession>A0ABR2JQA5</accession>
<evidence type="ECO:0000256" key="1">
    <source>
        <dbReference type="SAM" id="MobiDB-lite"/>
    </source>
</evidence>